<keyword evidence="6" id="KW-1185">Reference proteome</keyword>
<name>A0ABW1WXD8_9ACTN</name>
<accession>A0ABW1WXD8</accession>
<dbReference type="PANTHER" id="PTHR11364:SF27">
    <property type="entry name" value="SULFURTRANSFERASE"/>
    <property type="match status" value="1"/>
</dbReference>
<keyword evidence="1 5" id="KW-0808">Transferase</keyword>
<feature type="domain" description="Rhodanese" evidence="4">
    <location>
        <begin position="22"/>
        <end position="149"/>
    </location>
</feature>
<dbReference type="EC" id="2.8.1.-" evidence="5"/>
<dbReference type="PANTHER" id="PTHR11364">
    <property type="entry name" value="THIOSULFATE SULFERTANSFERASE"/>
    <property type="match status" value="1"/>
</dbReference>
<reference evidence="6" key="1">
    <citation type="journal article" date="2019" name="Int. J. Syst. Evol. Microbiol.">
        <title>The Global Catalogue of Microorganisms (GCM) 10K type strain sequencing project: providing services to taxonomists for standard genome sequencing and annotation.</title>
        <authorList>
            <consortium name="The Broad Institute Genomics Platform"/>
            <consortium name="The Broad Institute Genome Sequencing Center for Infectious Disease"/>
            <person name="Wu L."/>
            <person name="Ma J."/>
        </authorList>
    </citation>
    <scope>NUCLEOTIDE SEQUENCE [LARGE SCALE GENOMIC DNA]</scope>
    <source>
        <strain evidence="6">CGMCC 1.15277</strain>
    </source>
</reference>
<dbReference type="PROSITE" id="PS00380">
    <property type="entry name" value="RHODANESE_1"/>
    <property type="match status" value="1"/>
</dbReference>
<dbReference type="InterPro" id="IPR001763">
    <property type="entry name" value="Rhodanese-like_dom"/>
</dbReference>
<dbReference type="PROSITE" id="PS50206">
    <property type="entry name" value="RHODANESE_3"/>
    <property type="match status" value="2"/>
</dbReference>
<dbReference type="GO" id="GO:0016740">
    <property type="term" value="F:transferase activity"/>
    <property type="evidence" value="ECO:0007669"/>
    <property type="project" value="UniProtKB-KW"/>
</dbReference>
<dbReference type="SMART" id="SM00450">
    <property type="entry name" value="RHOD"/>
    <property type="match status" value="2"/>
</dbReference>
<dbReference type="CDD" id="cd01448">
    <property type="entry name" value="TST_Repeat_1"/>
    <property type="match status" value="1"/>
</dbReference>
<organism evidence="5 6">
    <name type="scientific">Luteococcus sanguinis</name>
    <dbReference type="NCBI Taxonomy" id="174038"/>
    <lineage>
        <taxon>Bacteria</taxon>
        <taxon>Bacillati</taxon>
        <taxon>Actinomycetota</taxon>
        <taxon>Actinomycetes</taxon>
        <taxon>Propionibacteriales</taxon>
        <taxon>Propionibacteriaceae</taxon>
        <taxon>Luteococcus</taxon>
    </lineage>
</organism>
<evidence type="ECO:0000259" key="4">
    <source>
        <dbReference type="PROSITE" id="PS50206"/>
    </source>
</evidence>
<protein>
    <submittedName>
        <fullName evidence="5">Sulfurtransferase</fullName>
        <ecNumber evidence="5">2.8.1.-</ecNumber>
    </submittedName>
</protein>
<keyword evidence="2" id="KW-0677">Repeat</keyword>
<proteinExistence type="predicted"/>
<evidence type="ECO:0000313" key="6">
    <source>
        <dbReference type="Proteomes" id="UP001596266"/>
    </source>
</evidence>
<dbReference type="InterPro" id="IPR045078">
    <property type="entry name" value="TST/MPST-like"/>
</dbReference>
<gene>
    <name evidence="5" type="ORF">ACFP57_02765</name>
</gene>
<dbReference type="InterPro" id="IPR036873">
    <property type="entry name" value="Rhodanese-like_dom_sf"/>
</dbReference>
<feature type="domain" description="Rhodanese" evidence="4">
    <location>
        <begin position="178"/>
        <end position="286"/>
    </location>
</feature>
<dbReference type="RefSeq" id="WP_343886014.1">
    <property type="nucleotide sequence ID" value="NZ_BAAAKI010000012.1"/>
</dbReference>
<dbReference type="InterPro" id="IPR001307">
    <property type="entry name" value="Thiosulphate_STrfase_CS"/>
</dbReference>
<dbReference type="EMBL" id="JBHSUA010000008">
    <property type="protein sequence ID" value="MFC6395918.1"/>
    <property type="molecule type" value="Genomic_DNA"/>
</dbReference>
<evidence type="ECO:0000313" key="5">
    <source>
        <dbReference type="EMBL" id="MFC6395918.1"/>
    </source>
</evidence>
<dbReference type="Gene3D" id="3.40.250.10">
    <property type="entry name" value="Rhodanese-like domain"/>
    <property type="match status" value="2"/>
</dbReference>
<evidence type="ECO:0000256" key="1">
    <source>
        <dbReference type="ARBA" id="ARBA00022679"/>
    </source>
</evidence>
<dbReference type="Proteomes" id="UP001596266">
    <property type="component" value="Unassembled WGS sequence"/>
</dbReference>
<sequence>MNASDGLNPLISASELLGALEGGAQLVLVDARFWLGQHGRGRAAYEAGHIPGARFVDVDEELAEPARGDGIRRGTSARGRHPRPSAERLAGAVGRLGINDDSCVVVYDQGTSLAAAWFRWLLRDAGQLNIRVLDGGFAAWQAAGGAVSADEPADGTGSFVPQPGQLAAITVDEVPGFLAAGHQLVDVRAAERFRGETEPVDPIAGHIPGASNLPASTLQQADGRFLPAADLRVHLAGIAAGDAFSCGSGLTASQALLAAESAGIEGLAIYPGSWSEWIADPARPVAVGGGV</sequence>
<feature type="region of interest" description="Disordered" evidence="3">
    <location>
        <begin position="66"/>
        <end position="85"/>
    </location>
</feature>
<dbReference type="SUPFAM" id="SSF52821">
    <property type="entry name" value="Rhodanese/Cell cycle control phosphatase"/>
    <property type="match status" value="2"/>
</dbReference>
<dbReference type="Pfam" id="PF00581">
    <property type="entry name" value="Rhodanese"/>
    <property type="match status" value="2"/>
</dbReference>
<evidence type="ECO:0000256" key="3">
    <source>
        <dbReference type="SAM" id="MobiDB-lite"/>
    </source>
</evidence>
<comment type="caution">
    <text evidence="5">The sequence shown here is derived from an EMBL/GenBank/DDBJ whole genome shotgun (WGS) entry which is preliminary data.</text>
</comment>
<dbReference type="CDD" id="cd01449">
    <property type="entry name" value="TST_Repeat_2"/>
    <property type="match status" value="1"/>
</dbReference>
<evidence type="ECO:0000256" key="2">
    <source>
        <dbReference type="ARBA" id="ARBA00022737"/>
    </source>
</evidence>